<dbReference type="SUPFAM" id="SSF54523">
    <property type="entry name" value="Pili subunits"/>
    <property type="match status" value="1"/>
</dbReference>
<dbReference type="InterPro" id="IPR011453">
    <property type="entry name" value="DUF1559"/>
</dbReference>
<dbReference type="Pfam" id="PF07596">
    <property type="entry name" value="SBP_bac_10"/>
    <property type="match status" value="1"/>
</dbReference>
<feature type="transmembrane region" description="Helical" evidence="1">
    <location>
        <begin position="20"/>
        <end position="40"/>
    </location>
</feature>
<dbReference type="KEGG" id="pbs:Plabr_1795"/>
<dbReference type="EMBL" id="CP002546">
    <property type="protein sequence ID" value="ADY59405.1"/>
    <property type="molecule type" value="Genomic_DNA"/>
</dbReference>
<dbReference type="Gene3D" id="3.30.700.10">
    <property type="entry name" value="Glycoprotein, Type 4 Pilin"/>
    <property type="match status" value="1"/>
</dbReference>
<evidence type="ECO:0000313" key="3">
    <source>
        <dbReference type="EMBL" id="ADY59405.1"/>
    </source>
</evidence>
<accession>F0SG63</accession>
<keyword evidence="1" id="KW-0812">Transmembrane</keyword>
<dbReference type="Pfam" id="PF07963">
    <property type="entry name" value="N_methyl"/>
    <property type="match status" value="1"/>
</dbReference>
<sequence length="332" mass="35834">MRSLSAVNAPRSPRRGFTLIELLVVIAIIAILVALLLPAVQQAREAARRSSCKNNLKQIGLALHNYHDVHNTFPPGWIGARNNAHNTGLDTTDAAGFRGGFGWATMLLPALEAGNLYDRFNFNQPMADQAAGQNVNEPFLVEPLATFQCPSDPKPDTFECEDGSANPVEMGTANYMGVFGVSELENCEIGGGVTETEQCRGEGVFYHNSNVKFRDITDGTSNAIVVGERTTYYENLNTRADPFYGTWTGIVANSEEAAERILAHAEHPPNWALRADGAGMSLGHPGDFGSSHQGGAQFVLGDGSVRFISENIDEVTFQRLGMIADGNVVGEF</sequence>
<organism evidence="3 4">
    <name type="scientific">Rubinisphaera brasiliensis (strain ATCC 49424 / DSM 5305 / JCM 21570 / IAM 15109 / NBRC 103401 / IFAM 1448)</name>
    <name type="common">Planctomyces brasiliensis</name>
    <dbReference type="NCBI Taxonomy" id="756272"/>
    <lineage>
        <taxon>Bacteria</taxon>
        <taxon>Pseudomonadati</taxon>
        <taxon>Planctomycetota</taxon>
        <taxon>Planctomycetia</taxon>
        <taxon>Planctomycetales</taxon>
        <taxon>Planctomycetaceae</taxon>
        <taxon>Rubinisphaera</taxon>
    </lineage>
</organism>
<dbReference type="eggNOG" id="COG2165">
    <property type="taxonomic scope" value="Bacteria"/>
</dbReference>
<dbReference type="AlphaFoldDB" id="F0SG63"/>
<dbReference type="InterPro" id="IPR012902">
    <property type="entry name" value="N_methyl_site"/>
</dbReference>
<keyword evidence="4" id="KW-1185">Reference proteome</keyword>
<name>F0SG63_RUBBR</name>
<protein>
    <recommendedName>
        <fullName evidence="2">DUF1559 domain-containing protein</fullName>
    </recommendedName>
</protein>
<dbReference type="NCBIfam" id="TIGR02532">
    <property type="entry name" value="IV_pilin_GFxxxE"/>
    <property type="match status" value="1"/>
</dbReference>
<keyword evidence="1" id="KW-1133">Transmembrane helix</keyword>
<evidence type="ECO:0000313" key="4">
    <source>
        <dbReference type="Proteomes" id="UP000006860"/>
    </source>
</evidence>
<dbReference type="Proteomes" id="UP000006860">
    <property type="component" value="Chromosome"/>
</dbReference>
<dbReference type="PANTHER" id="PTHR30093">
    <property type="entry name" value="GENERAL SECRETION PATHWAY PROTEIN G"/>
    <property type="match status" value="1"/>
</dbReference>
<dbReference type="PANTHER" id="PTHR30093:SF2">
    <property type="entry name" value="TYPE II SECRETION SYSTEM PROTEIN H"/>
    <property type="match status" value="1"/>
</dbReference>
<dbReference type="InterPro" id="IPR027558">
    <property type="entry name" value="Pre_pil_HX9DG_C"/>
</dbReference>
<dbReference type="NCBIfam" id="TIGR04294">
    <property type="entry name" value="pre_pil_HX9DG"/>
    <property type="match status" value="1"/>
</dbReference>
<dbReference type="InterPro" id="IPR045584">
    <property type="entry name" value="Pilin-like"/>
</dbReference>
<dbReference type="STRING" id="756272.Plabr_1795"/>
<proteinExistence type="predicted"/>
<keyword evidence="1" id="KW-0472">Membrane</keyword>
<reference evidence="4" key="1">
    <citation type="submission" date="2011-02" db="EMBL/GenBank/DDBJ databases">
        <title>The complete genome of Planctomyces brasiliensis DSM 5305.</title>
        <authorList>
            <person name="Lucas S."/>
            <person name="Copeland A."/>
            <person name="Lapidus A."/>
            <person name="Bruce D."/>
            <person name="Goodwin L."/>
            <person name="Pitluck S."/>
            <person name="Kyrpides N."/>
            <person name="Mavromatis K."/>
            <person name="Pagani I."/>
            <person name="Ivanova N."/>
            <person name="Ovchinnikova G."/>
            <person name="Lu M."/>
            <person name="Detter J.C."/>
            <person name="Han C."/>
            <person name="Land M."/>
            <person name="Hauser L."/>
            <person name="Markowitz V."/>
            <person name="Cheng J.-F."/>
            <person name="Hugenholtz P."/>
            <person name="Woyke T."/>
            <person name="Wu D."/>
            <person name="Tindall B."/>
            <person name="Pomrenke H.G."/>
            <person name="Brambilla E."/>
            <person name="Klenk H.-P."/>
            <person name="Eisen J.A."/>
        </authorList>
    </citation>
    <scope>NUCLEOTIDE SEQUENCE [LARGE SCALE GENOMIC DNA]</scope>
    <source>
        <strain evidence="4">ATCC 49424 / DSM 5305 / JCM 21570 / NBRC 103401 / IFAM 1448</strain>
    </source>
</reference>
<dbReference type="RefSeq" id="WP_013628132.1">
    <property type="nucleotide sequence ID" value="NC_015174.1"/>
</dbReference>
<evidence type="ECO:0000256" key="1">
    <source>
        <dbReference type="SAM" id="Phobius"/>
    </source>
</evidence>
<dbReference type="HOGENOM" id="CLU_041661_0_0_0"/>
<evidence type="ECO:0000259" key="2">
    <source>
        <dbReference type="Pfam" id="PF07596"/>
    </source>
</evidence>
<feature type="domain" description="DUF1559" evidence="2">
    <location>
        <begin position="41"/>
        <end position="314"/>
    </location>
</feature>
<dbReference type="OrthoDB" id="255848at2"/>
<dbReference type="PROSITE" id="PS00409">
    <property type="entry name" value="PROKAR_NTER_METHYL"/>
    <property type="match status" value="1"/>
</dbReference>
<gene>
    <name evidence="3" type="ordered locus">Plabr_1795</name>
</gene>